<keyword evidence="1" id="KW-0472">Membrane</keyword>
<accession>A0A429XTJ5</accession>
<keyword evidence="3" id="KW-1185">Reference proteome</keyword>
<proteinExistence type="predicted"/>
<dbReference type="Proteomes" id="UP000287156">
    <property type="component" value="Unassembled WGS sequence"/>
</dbReference>
<gene>
    <name evidence="2" type="primary">bofA</name>
    <name evidence="2" type="ORF">D4T97_019270</name>
</gene>
<dbReference type="InterPro" id="IPR010001">
    <property type="entry name" value="BofA"/>
</dbReference>
<sequence length="88" mass="9356">MDSIFIIASLIGLIIFLLMAVKPGSVFKVVGQSFIKLMIGALFLFFLNAIGNQFGLYIPINFVTAAISGLLGLPGVAALSVIQLWIIA</sequence>
<dbReference type="OrthoDB" id="2692225at2"/>
<evidence type="ECO:0000313" key="3">
    <source>
        <dbReference type="Proteomes" id="UP000287156"/>
    </source>
</evidence>
<dbReference type="NCBIfam" id="TIGR02862">
    <property type="entry name" value="spore_BofA"/>
    <property type="match status" value="1"/>
</dbReference>
<keyword evidence="1" id="KW-0812">Transmembrane</keyword>
<feature type="transmembrane region" description="Helical" evidence="1">
    <location>
        <begin position="62"/>
        <end position="87"/>
    </location>
</feature>
<protein>
    <submittedName>
        <fullName evidence="2">Pro-sigmaK processing inhibitor BofA</fullName>
    </submittedName>
</protein>
<dbReference type="AlphaFoldDB" id="A0A429XTJ5"/>
<dbReference type="RefSeq" id="WP_126052399.1">
    <property type="nucleotide sequence ID" value="NZ_QYTV02000014.1"/>
</dbReference>
<evidence type="ECO:0000256" key="1">
    <source>
        <dbReference type="SAM" id="Phobius"/>
    </source>
</evidence>
<feature type="transmembrane region" description="Helical" evidence="1">
    <location>
        <begin position="30"/>
        <end position="50"/>
    </location>
</feature>
<evidence type="ECO:0000313" key="2">
    <source>
        <dbReference type="EMBL" id="RST71111.1"/>
    </source>
</evidence>
<name>A0A429XTJ5_9BACI</name>
<comment type="caution">
    <text evidence="2">The sequence shown here is derived from an EMBL/GenBank/DDBJ whole genome shotgun (WGS) entry which is preliminary data.</text>
</comment>
<dbReference type="EMBL" id="QYTV02000014">
    <property type="protein sequence ID" value="RST71111.1"/>
    <property type="molecule type" value="Genomic_DNA"/>
</dbReference>
<dbReference type="Pfam" id="PF07441">
    <property type="entry name" value="BofA"/>
    <property type="match status" value="1"/>
</dbReference>
<organism evidence="2 3">
    <name type="scientific">Siminovitchia acidinfaciens</name>
    <dbReference type="NCBI Taxonomy" id="2321395"/>
    <lineage>
        <taxon>Bacteria</taxon>
        <taxon>Bacillati</taxon>
        <taxon>Bacillota</taxon>
        <taxon>Bacilli</taxon>
        <taxon>Bacillales</taxon>
        <taxon>Bacillaceae</taxon>
        <taxon>Siminovitchia</taxon>
    </lineage>
</organism>
<keyword evidence="1" id="KW-1133">Transmembrane helix</keyword>
<reference evidence="2" key="1">
    <citation type="submission" date="2018-12" db="EMBL/GenBank/DDBJ databases">
        <authorList>
            <person name="Sun L."/>
            <person name="Chen Z."/>
        </authorList>
    </citation>
    <scope>NUCLEOTIDE SEQUENCE [LARGE SCALE GENOMIC DNA]</scope>
    <source>
        <strain evidence="2">3-2-2</strain>
    </source>
</reference>